<organism evidence="4">
    <name type="scientific">Pseudomonas saudimassiliensis</name>
    <dbReference type="NCBI Taxonomy" id="1461581"/>
    <lineage>
        <taxon>Bacteria</taxon>
        <taxon>Pseudomonadati</taxon>
        <taxon>Pseudomonadota</taxon>
        <taxon>Gammaproteobacteria</taxon>
        <taxon>Pseudomonadales</taxon>
        <taxon>Pseudomonadaceae</taxon>
        <taxon>Pseudomonas</taxon>
    </lineage>
</organism>
<dbReference type="GO" id="GO:0003677">
    <property type="term" value="F:DNA binding"/>
    <property type="evidence" value="ECO:0007669"/>
    <property type="project" value="UniProtKB-KW"/>
</dbReference>
<dbReference type="InterPro" id="IPR012340">
    <property type="entry name" value="NA-bd_OB-fold"/>
</dbReference>
<feature type="transmembrane region" description="Helical" evidence="2">
    <location>
        <begin position="7"/>
        <end position="24"/>
    </location>
</feature>
<dbReference type="InterPro" id="IPR002059">
    <property type="entry name" value="CSP_DNA-bd"/>
</dbReference>
<dbReference type="RefSeq" id="WP_052508684.1">
    <property type="nucleotide sequence ID" value="NZ_LK391969.1"/>
</dbReference>
<dbReference type="AlphaFoldDB" id="A0A078M7K1"/>
<feature type="transmembrane region" description="Helical" evidence="2">
    <location>
        <begin position="92"/>
        <end position="113"/>
    </location>
</feature>
<dbReference type="PROSITE" id="PS00352">
    <property type="entry name" value="CSD_1"/>
    <property type="match status" value="1"/>
</dbReference>
<keyword evidence="2" id="KW-0472">Membrane</keyword>
<keyword evidence="4" id="KW-0238">DNA-binding</keyword>
<dbReference type="Gene3D" id="2.40.50.140">
    <property type="entry name" value="Nucleic acid-binding proteins"/>
    <property type="match status" value="1"/>
</dbReference>
<accession>A0A078M7K1</accession>
<dbReference type="InterPro" id="IPR019844">
    <property type="entry name" value="CSD_CS"/>
</dbReference>
<dbReference type="GO" id="GO:0005829">
    <property type="term" value="C:cytosol"/>
    <property type="evidence" value="ECO:0007669"/>
    <property type="project" value="UniProtKB-ARBA"/>
</dbReference>
<dbReference type="PRINTS" id="PR00050">
    <property type="entry name" value="COLDSHOCK"/>
</dbReference>
<protein>
    <submittedName>
        <fullName evidence="4">Cold-shock DNA-binding protein family protein</fullName>
    </submittedName>
</protein>
<dbReference type="PANTHER" id="PTHR11544">
    <property type="entry name" value="COLD SHOCK DOMAIN CONTAINING PROTEINS"/>
    <property type="match status" value="1"/>
</dbReference>
<dbReference type="PROSITE" id="PS51857">
    <property type="entry name" value="CSD_2"/>
    <property type="match status" value="1"/>
</dbReference>
<dbReference type="CDD" id="cd04458">
    <property type="entry name" value="CSP_CDS"/>
    <property type="match status" value="1"/>
</dbReference>
<comment type="subcellular location">
    <subcellularLocation>
        <location evidence="1">Cytoplasm</location>
    </subcellularLocation>
</comment>
<name>A0A078M7K1_9PSED</name>
<feature type="domain" description="CSD" evidence="3">
    <location>
        <begin position="129"/>
        <end position="193"/>
    </location>
</feature>
<dbReference type="InterPro" id="IPR011129">
    <property type="entry name" value="CSD"/>
</dbReference>
<reference evidence="4" key="1">
    <citation type="submission" date="2014-07" db="EMBL/GenBank/DDBJ databases">
        <authorList>
            <person name="Urmite Genomes Urmite Genomes"/>
        </authorList>
    </citation>
    <scope>NUCLEOTIDE SEQUENCE</scope>
    <source>
        <strain evidence="4">12M76_air</strain>
    </source>
</reference>
<dbReference type="SMART" id="SM00357">
    <property type="entry name" value="CSP"/>
    <property type="match status" value="1"/>
</dbReference>
<keyword evidence="2" id="KW-1133">Transmembrane helix</keyword>
<feature type="transmembrane region" description="Helical" evidence="2">
    <location>
        <begin position="64"/>
        <end position="86"/>
    </location>
</feature>
<dbReference type="EMBL" id="LM997413">
    <property type="protein sequence ID" value="CEA02279.1"/>
    <property type="molecule type" value="Genomic_DNA"/>
</dbReference>
<dbReference type="Pfam" id="PF00313">
    <property type="entry name" value="CSD"/>
    <property type="match status" value="1"/>
</dbReference>
<keyword evidence="2" id="KW-0812">Transmembrane</keyword>
<evidence type="ECO:0000259" key="3">
    <source>
        <dbReference type="PROSITE" id="PS51857"/>
    </source>
</evidence>
<evidence type="ECO:0000313" key="4">
    <source>
        <dbReference type="EMBL" id="CEA02279.1"/>
    </source>
</evidence>
<dbReference type="InterPro" id="IPR050181">
    <property type="entry name" value="Cold_shock_domain"/>
</dbReference>
<evidence type="ECO:0000256" key="2">
    <source>
        <dbReference type="SAM" id="Phobius"/>
    </source>
</evidence>
<proteinExistence type="predicted"/>
<feature type="transmembrane region" description="Helical" evidence="2">
    <location>
        <begin position="30"/>
        <end position="52"/>
    </location>
</feature>
<gene>
    <name evidence="4" type="ORF">BN1049_00706</name>
</gene>
<evidence type="ECO:0000256" key="1">
    <source>
        <dbReference type="RuleBase" id="RU000408"/>
    </source>
</evidence>
<dbReference type="EMBL" id="LK391969">
    <property type="protein sequence ID" value="CEF25789.1"/>
    <property type="molecule type" value="Genomic_DNA"/>
</dbReference>
<dbReference type="PATRIC" id="fig|1461581.3.peg.690"/>
<sequence>MNSIRYLHLIVGLAALLSGLYYSMPFFSQSGLIDLSAITALLLGLINIQQFSHSNRSRSPVRNALAVLGAILLLVGALIPLVILLANPAAGGLLTLAVGLSVAAVCLFAGLTLTAMLAQSTRHGTTGPRETGTVKWFNTSKGFGFISRDQGEDVFVHFRAIRGDGHRVLLEGQRVEFIVAQREKGLQAEDVEPLD</sequence>
<dbReference type="SUPFAM" id="SSF50249">
    <property type="entry name" value="Nucleic acid-binding proteins"/>
    <property type="match status" value="1"/>
</dbReference>